<dbReference type="OrthoDB" id="2449809at2759"/>
<feature type="compositionally biased region" description="Polar residues" evidence="2">
    <location>
        <begin position="199"/>
        <end position="208"/>
    </location>
</feature>
<feature type="region of interest" description="Disordered" evidence="2">
    <location>
        <begin position="192"/>
        <end position="231"/>
    </location>
</feature>
<feature type="region of interest" description="Disordered" evidence="2">
    <location>
        <begin position="1"/>
        <end position="83"/>
    </location>
</feature>
<reference evidence="3" key="1">
    <citation type="journal article" date="2020" name="Fungal Divers.">
        <title>Resolving the Mortierellaceae phylogeny through synthesis of multi-gene phylogenetics and phylogenomics.</title>
        <authorList>
            <person name="Vandepol N."/>
            <person name="Liber J."/>
            <person name="Desiro A."/>
            <person name="Na H."/>
            <person name="Kennedy M."/>
            <person name="Barry K."/>
            <person name="Grigoriev I.V."/>
            <person name="Miller A.N."/>
            <person name="O'Donnell K."/>
            <person name="Stajich J.E."/>
            <person name="Bonito G."/>
        </authorList>
    </citation>
    <scope>NUCLEOTIDE SEQUENCE</scope>
    <source>
        <strain evidence="3">KOD1015</strain>
    </source>
</reference>
<keyword evidence="4" id="KW-1185">Reference proteome</keyword>
<feature type="compositionally biased region" description="Low complexity" evidence="2">
    <location>
        <begin position="287"/>
        <end position="302"/>
    </location>
</feature>
<feature type="compositionally biased region" description="Low complexity" evidence="2">
    <location>
        <begin position="220"/>
        <end position="231"/>
    </location>
</feature>
<feature type="non-terminal residue" evidence="3">
    <location>
        <position position="1"/>
    </location>
</feature>
<evidence type="ECO:0000313" key="4">
    <source>
        <dbReference type="Proteomes" id="UP000780801"/>
    </source>
</evidence>
<gene>
    <name evidence="3" type="ORF">BGW38_004444</name>
</gene>
<dbReference type="Proteomes" id="UP000780801">
    <property type="component" value="Unassembled WGS sequence"/>
</dbReference>
<dbReference type="EMBL" id="JAABOA010002841">
    <property type="protein sequence ID" value="KAF9579339.1"/>
    <property type="molecule type" value="Genomic_DNA"/>
</dbReference>
<name>A0A9P6KBJ0_9FUNG</name>
<organism evidence="3 4">
    <name type="scientific">Lunasporangiospora selenospora</name>
    <dbReference type="NCBI Taxonomy" id="979761"/>
    <lineage>
        <taxon>Eukaryota</taxon>
        <taxon>Fungi</taxon>
        <taxon>Fungi incertae sedis</taxon>
        <taxon>Mucoromycota</taxon>
        <taxon>Mortierellomycotina</taxon>
        <taxon>Mortierellomycetes</taxon>
        <taxon>Mortierellales</taxon>
        <taxon>Mortierellaceae</taxon>
        <taxon>Lunasporangiospora</taxon>
    </lineage>
</organism>
<feature type="compositionally biased region" description="Polar residues" evidence="2">
    <location>
        <begin position="1"/>
        <end position="22"/>
    </location>
</feature>
<comment type="caution">
    <text evidence="3">The sequence shown here is derived from an EMBL/GenBank/DDBJ whole genome shotgun (WGS) entry which is preliminary data.</text>
</comment>
<sequence>QQQRQQLSKDVIMQGSSMNGSLSHIRRPSCGSPVATGHGGSGAGGSDMNDLVAMQPHHSRPIRVQDVQQQQTQQQPPPSNFGMSVEQAQTYMQTQQHQQHQQHQQQVLIQQQQQAQQQAQQQTQQQAQQQARQQQQQQQRQQTLLSQQGATSPNHAIASAAPVSSIGISSQQPPIEAWELQTVLKQEEDVTSVPLVHPAQSSSNSRPSLQRFDSGPSQAPISPLTSSQLSQPSLSIYSQELQSSASMVPESNSSYGGYRLQRNESTTSTRGSFGTREQPLSPSDYRTSNAEASTGGTGATTDSQRMQHIAKDILEMKRFDLSIMLPRHISQDHDELWVAPPEICINNLQGIPRQLLMLPKDANFLVDVYFE</sequence>
<proteinExistence type="predicted"/>
<feature type="compositionally biased region" description="Polar residues" evidence="2">
    <location>
        <begin position="245"/>
        <end position="255"/>
    </location>
</feature>
<keyword evidence="1" id="KW-0175">Coiled coil</keyword>
<feature type="coiled-coil region" evidence="1">
    <location>
        <begin position="105"/>
        <end position="140"/>
    </location>
</feature>
<evidence type="ECO:0000256" key="2">
    <source>
        <dbReference type="SAM" id="MobiDB-lite"/>
    </source>
</evidence>
<protein>
    <submittedName>
        <fullName evidence="3">Uncharacterized protein</fullName>
    </submittedName>
</protein>
<evidence type="ECO:0000313" key="3">
    <source>
        <dbReference type="EMBL" id="KAF9579339.1"/>
    </source>
</evidence>
<feature type="non-terminal residue" evidence="3">
    <location>
        <position position="371"/>
    </location>
</feature>
<evidence type="ECO:0000256" key="1">
    <source>
        <dbReference type="SAM" id="Coils"/>
    </source>
</evidence>
<accession>A0A9P6KBJ0</accession>
<feature type="compositionally biased region" description="Low complexity" evidence="2">
    <location>
        <begin position="265"/>
        <end position="276"/>
    </location>
</feature>
<dbReference type="AlphaFoldDB" id="A0A9P6KBJ0"/>
<feature type="region of interest" description="Disordered" evidence="2">
    <location>
        <begin position="245"/>
        <end position="302"/>
    </location>
</feature>